<evidence type="ECO:0000256" key="10">
    <source>
        <dbReference type="ARBA" id="ARBA00045077"/>
    </source>
</evidence>
<dbReference type="PANTHER" id="PTHR33353">
    <property type="entry name" value="PUTATIVE (AFU_ORTHOLOGUE AFUA_1G12560)-RELATED"/>
    <property type="match status" value="1"/>
</dbReference>
<dbReference type="KEGG" id="ela:UCREL1_10376"/>
<dbReference type="STRING" id="1287681.M7SYM1"/>
<keyword evidence="5" id="KW-0136">Cellulose degradation</keyword>
<comment type="subcellular location">
    <subcellularLocation>
        <location evidence="2">Secreted</location>
    </subcellularLocation>
</comment>
<keyword evidence="6" id="KW-1015">Disulfide bond</keyword>
<evidence type="ECO:0000259" key="12">
    <source>
        <dbReference type="Pfam" id="PF03443"/>
    </source>
</evidence>
<dbReference type="Proteomes" id="UP000012174">
    <property type="component" value="Unassembled WGS sequence"/>
</dbReference>
<organism evidence="13 14">
    <name type="scientific">Eutypa lata (strain UCR-EL1)</name>
    <name type="common">Grapevine dieback disease fungus</name>
    <name type="synonym">Eutypa armeniacae</name>
    <dbReference type="NCBI Taxonomy" id="1287681"/>
    <lineage>
        <taxon>Eukaryota</taxon>
        <taxon>Fungi</taxon>
        <taxon>Dikarya</taxon>
        <taxon>Ascomycota</taxon>
        <taxon>Pezizomycotina</taxon>
        <taxon>Sordariomycetes</taxon>
        <taxon>Xylariomycetidae</taxon>
        <taxon>Xylariales</taxon>
        <taxon>Diatrypaceae</taxon>
        <taxon>Eutypa</taxon>
    </lineage>
</organism>
<keyword evidence="3" id="KW-0964">Secreted</keyword>
<evidence type="ECO:0000256" key="9">
    <source>
        <dbReference type="ARBA" id="ARBA00044502"/>
    </source>
</evidence>
<keyword evidence="14" id="KW-1185">Reference proteome</keyword>
<evidence type="ECO:0000313" key="13">
    <source>
        <dbReference type="EMBL" id="EMR62671.1"/>
    </source>
</evidence>
<keyword evidence="8" id="KW-0624">Polysaccharide degradation</keyword>
<evidence type="ECO:0000256" key="1">
    <source>
        <dbReference type="ARBA" id="ARBA00001973"/>
    </source>
</evidence>
<name>M7SYM1_EUTLA</name>
<evidence type="ECO:0000256" key="7">
    <source>
        <dbReference type="ARBA" id="ARBA00023277"/>
    </source>
</evidence>
<comment type="similarity">
    <text evidence="9">Belongs to the polysaccharide monooxygenase AA9 family.</text>
</comment>
<dbReference type="GO" id="GO:0016787">
    <property type="term" value="F:hydrolase activity"/>
    <property type="evidence" value="ECO:0007669"/>
    <property type="project" value="UniProtKB-KW"/>
</dbReference>
<comment type="catalytic activity">
    <reaction evidence="10">
        <text>[(1-&gt;4)-beta-D-glucosyl]n+m + reduced acceptor + O2 = 4-dehydro-beta-D-glucosyl-[(1-&gt;4)-beta-D-glucosyl]n-1 + [(1-&gt;4)-beta-D-glucosyl]m + acceptor + H2O.</text>
        <dbReference type="EC" id="1.14.99.56"/>
    </reaction>
</comment>
<keyword evidence="4" id="KW-0732">Signal</keyword>
<dbReference type="Pfam" id="PF03443">
    <property type="entry name" value="AA9"/>
    <property type="match status" value="1"/>
</dbReference>
<evidence type="ECO:0000256" key="2">
    <source>
        <dbReference type="ARBA" id="ARBA00004613"/>
    </source>
</evidence>
<dbReference type="InterPro" id="IPR049892">
    <property type="entry name" value="AA9"/>
</dbReference>
<protein>
    <recommendedName>
        <fullName evidence="11">lytic cellulose monooxygenase (C4-dehydrogenating)</fullName>
        <ecNumber evidence="11">1.14.99.56</ecNumber>
    </recommendedName>
</protein>
<keyword evidence="13" id="KW-0378">Hydrolase</keyword>
<dbReference type="GO" id="GO:0030245">
    <property type="term" value="P:cellulose catabolic process"/>
    <property type="evidence" value="ECO:0007669"/>
    <property type="project" value="UniProtKB-KW"/>
</dbReference>
<evidence type="ECO:0000256" key="8">
    <source>
        <dbReference type="ARBA" id="ARBA00023326"/>
    </source>
</evidence>
<evidence type="ECO:0000256" key="3">
    <source>
        <dbReference type="ARBA" id="ARBA00022525"/>
    </source>
</evidence>
<dbReference type="AlphaFoldDB" id="M7SYM1"/>
<evidence type="ECO:0000256" key="5">
    <source>
        <dbReference type="ARBA" id="ARBA00023001"/>
    </source>
</evidence>
<evidence type="ECO:0000256" key="11">
    <source>
        <dbReference type="ARBA" id="ARBA00047174"/>
    </source>
</evidence>
<reference evidence="14" key="1">
    <citation type="journal article" date="2013" name="Genome Announc.">
        <title>Draft genome sequence of the grapevine dieback fungus Eutypa lata UCR-EL1.</title>
        <authorList>
            <person name="Blanco-Ulate B."/>
            <person name="Rolshausen P.E."/>
            <person name="Cantu D."/>
        </authorList>
    </citation>
    <scope>NUCLEOTIDE SEQUENCE [LARGE SCALE GENOMIC DNA]</scope>
    <source>
        <strain evidence="14">UCR-EL1</strain>
    </source>
</reference>
<dbReference type="EMBL" id="KB707405">
    <property type="protein sequence ID" value="EMR62671.1"/>
    <property type="molecule type" value="Genomic_DNA"/>
</dbReference>
<gene>
    <name evidence="13" type="ORF">UCREL1_10376</name>
</gene>
<keyword evidence="7" id="KW-0119">Carbohydrate metabolism</keyword>
<dbReference type="InterPro" id="IPR005103">
    <property type="entry name" value="AA9_LPMO"/>
</dbReference>
<dbReference type="Gene3D" id="2.70.50.70">
    <property type="match status" value="1"/>
</dbReference>
<evidence type="ECO:0000256" key="6">
    <source>
        <dbReference type="ARBA" id="ARBA00023157"/>
    </source>
</evidence>
<feature type="domain" description="Auxiliary Activity family 9 catalytic" evidence="12">
    <location>
        <begin position="23"/>
        <end position="160"/>
    </location>
</feature>
<sequence>MPSVLGYGDAEPPMGCLGSEYPWPHAHGPLLAYMADCHGPCDEWDGSGKRWFKIFEAGYVATGWPGSGYDGDGGLYPISSRVAWGHSHLIRRGVNVTIPGTLKPGNYLLRYEVINLERRTEFYPECLQLEVGGDGEEAPGEEYLVGFPGAYSLSDPGLAVGGIIYKNKMKANQIFVGAPDDIPI</sequence>
<comment type="cofactor">
    <cofactor evidence="1">
        <name>Cu(2+)</name>
        <dbReference type="ChEBI" id="CHEBI:29036"/>
    </cofactor>
</comment>
<accession>M7SYM1</accession>
<proteinExistence type="inferred from homology"/>
<evidence type="ECO:0000313" key="14">
    <source>
        <dbReference type="Proteomes" id="UP000012174"/>
    </source>
</evidence>
<dbReference type="OrthoDB" id="4849160at2759"/>
<dbReference type="PANTHER" id="PTHR33353:SF19">
    <property type="entry name" value="GLYCOSYLHYDROLASE FAMILY 61-8 PROTEIN"/>
    <property type="match status" value="1"/>
</dbReference>
<evidence type="ECO:0000256" key="4">
    <source>
        <dbReference type="ARBA" id="ARBA00022729"/>
    </source>
</evidence>
<dbReference type="EC" id="1.14.99.56" evidence="11"/>
<dbReference type="HOGENOM" id="CLU_1468162_0_0_1"/>
<dbReference type="GO" id="GO:0005576">
    <property type="term" value="C:extracellular region"/>
    <property type="evidence" value="ECO:0007669"/>
    <property type="project" value="UniProtKB-SubCell"/>
</dbReference>